<dbReference type="InterPro" id="IPR007214">
    <property type="entry name" value="YbaK/aa-tRNA-synth-assoc-dom"/>
</dbReference>
<dbReference type="Proteomes" id="UP001367513">
    <property type="component" value="Unassembled WGS sequence"/>
</dbReference>
<comment type="caution">
    <text evidence="2">The sequence shown here is derived from an EMBL/GenBank/DDBJ whole genome shotgun (WGS) entry which is preliminary data.</text>
</comment>
<keyword evidence="3" id="KW-1185">Reference proteome</keyword>
<feature type="domain" description="YbaK/aminoacyl-tRNA synthetase-associated" evidence="1">
    <location>
        <begin position="44"/>
        <end position="154"/>
    </location>
</feature>
<sequence length="179" mass="18014">MNHPVLGTLTAVPAPARPDLLAEPVAVALAGLDAGRIAVAEIDPDLADTAAFCAAYSSPVERAANCVVVAGRRGGETRYVACVVLATTRVDVNGAVKRRLDVRKASFAPMDDAVALTGMAYGGITPIGLPADWPLWLSPGVAGADAVVVGSGTRAGKPAVPGDLLASLPGAEVVPDLAR</sequence>
<gene>
    <name evidence="2" type="ORF">WG925_16060</name>
</gene>
<accession>A0ABU9AFQ7</accession>
<dbReference type="RefSeq" id="WP_346102751.1">
    <property type="nucleotide sequence ID" value="NZ_BAAAOD010000014.1"/>
</dbReference>
<evidence type="ECO:0000313" key="2">
    <source>
        <dbReference type="EMBL" id="MEK6465260.1"/>
    </source>
</evidence>
<dbReference type="InterPro" id="IPR036754">
    <property type="entry name" value="YbaK/aa-tRNA-synt-asso_dom_sf"/>
</dbReference>
<name>A0ABU9AFQ7_PSEA5</name>
<protein>
    <submittedName>
        <fullName evidence="2">YbaK/EbsC family protein</fullName>
    </submittedName>
</protein>
<dbReference type="SUPFAM" id="SSF55826">
    <property type="entry name" value="YbaK/ProRS associated domain"/>
    <property type="match status" value="1"/>
</dbReference>
<dbReference type="Pfam" id="PF04073">
    <property type="entry name" value="tRNA_edit"/>
    <property type="match status" value="1"/>
</dbReference>
<dbReference type="Gene3D" id="3.90.960.10">
    <property type="entry name" value="YbaK/aminoacyl-tRNA synthetase-associated domain"/>
    <property type="match status" value="1"/>
</dbReference>
<reference evidence="2 3" key="1">
    <citation type="submission" date="2024-03" db="EMBL/GenBank/DDBJ databases">
        <title>Draft genome sequence of Pseudonocardia carboxydivorans JCM 14827.</title>
        <authorList>
            <person name="Duangmal K."/>
        </authorList>
    </citation>
    <scope>NUCLEOTIDE SEQUENCE [LARGE SCALE GENOMIC DNA]</scope>
    <source>
        <strain evidence="2 3">JCM 14827</strain>
    </source>
</reference>
<evidence type="ECO:0000313" key="3">
    <source>
        <dbReference type="Proteomes" id="UP001367513"/>
    </source>
</evidence>
<organism evidence="2 3">
    <name type="scientific">Pseudonocardia alni subsp. carboxydivorans</name>
    <dbReference type="NCBI Taxonomy" id="415010"/>
    <lineage>
        <taxon>Bacteria</taxon>
        <taxon>Bacillati</taxon>
        <taxon>Actinomycetota</taxon>
        <taxon>Actinomycetes</taxon>
        <taxon>Pseudonocardiales</taxon>
        <taxon>Pseudonocardiaceae</taxon>
        <taxon>Pseudonocardia</taxon>
    </lineage>
</organism>
<evidence type="ECO:0000259" key="1">
    <source>
        <dbReference type="Pfam" id="PF04073"/>
    </source>
</evidence>
<proteinExistence type="predicted"/>
<dbReference type="EMBL" id="JBBPIX010000008">
    <property type="protein sequence ID" value="MEK6465260.1"/>
    <property type="molecule type" value="Genomic_DNA"/>
</dbReference>